<dbReference type="PANTHER" id="PTHR30036">
    <property type="entry name" value="D-XYLOSE-BINDING PERIPLASMIC PROTEIN"/>
    <property type="match status" value="1"/>
</dbReference>
<accession>A0ABX0ZZA7</accession>
<protein>
    <submittedName>
        <fullName evidence="5">Sugar ABC transporter substrate-binding protein</fullName>
    </submittedName>
</protein>
<proteinExistence type="predicted"/>
<dbReference type="RefSeq" id="WP_167986457.1">
    <property type="nucleotide sequence ID" value="NZ_JAATEJ010000032.1"/>
</dbReference>
<reference evidence="5 6" key="1">
    <citation type="submission" date="2020-03" db="EMBL/GenBank/DDBJ databases">
        <title>WGS of actinomycetes isolated from Thailand.</title>
        <authorList>
            <person name="Thawai C."/>
        </authorList>
    </citation>
    <scope>NUCLEOTIDE SEQUENCE [LARGE SCALE GENOMIC DNA]</scope>
    <source>
        <strain evidence="5 6">PRB2-1</strain>
    </source>
</reference>
<evidence type="ECO:0000313" key="5">
    <source>
        <dbReference type="EMBL" id="NJP47619.1"/>
    </source>
</evidence>
<dbReference type="InterPro" id="IPR050555">
    <property type="entry name" value="Bact_Solute-Bind_Prot2"/>
</dbReference>
<keyword evidence="2 3" id="KW-0732">Signal</keyword>
<evidence type="ECO:0000256" key="3">
    <source>
        <dbReference type="SAM" id="SignalP"/>
    </source>
</evidence>
<evidence type="ECO:0000259" key="4">
    <source>
        <dbReference type="Pfam" id="PF13407"/>
    </source>
</evidence>
<dbReference type="InterPro" id="IPR028082">
    <property type="entry name" value="Peripla_BP_I"/>
</dbReference>
<comment type="subcellular location">
    <subcellularLocation>
        <location evidence="1">Cell envelope</location>
    </subcellularLocation>
</comment>
<dbReference type="PANTHER" id="PTHR30036:SF1">
    <property type="entry name" value="D-XYLOSE-BINDING PERIPLASMIC PROTEIN"/>
    <property type="match status" value="1"/>
</dbReference>
<dbReference type="InterPro" id="IPR025997">
    <property type="entry name" value="SBP_2_dom"/>
</dbReference>
<organism evidence="5 6">
    <name type="scientific">Actinacidiphila epipremni</name>
    <dbReference type="NCBI Taxonomy" id="2053013"/>
    <lineage>
        <taxon>Bacteria</taxon>
        <taxon>Bacillati</taxon>
        <taxon>Actinomycetota</taxon>
        <taxon>Actinomycetes</taxon>
        <taxon>Kitasatosporales</taxon>
        <taxon>Streptomycetaceae</taxon>
        <taxon>Actinacidiphila</taxon>
    </lineage>
</organism>
<dbReference type="Gene3D" id="3.40.50.2300">
    <property type="match status" value="2"/>
</dbReference>
<dbReference type="EMBL" id="JAATEJ010000032">
    <property type="protein sequence ID" value="NJP47619.1"/>
    <property type="molecule type" value="Genomic_DNA"/>
</dbReference>
<gene>
    <name evidence="5" type="ORF">HCN08_30065</name>
</gene>
<feature type="domain" description="Periplasmic binding protein" evidence="4">
    <location>
        <begin position="55"/>
        <end position="317"/>
    </location>
</feature>
<keyword evidence="6" id="KW-1185">Reference proteome</keyword>
<evidence type="ECO:0000313" key="6">
    <source>
        <dbReference type="Proteomes" id="UP000734511"/>
    </source>
</evidence>
<evidence type="ECO:0000256" key="1">
    <source>
        <dbReference type="ARBA" id="ARBA00004196"/>
    </source>
</evidence>
<dbReference type="SUPFAM" id="SSF53822">
    <property type="entry name" value="Periplasmic binding protein-like I"/>
    <property type="match status" value="1"/>
</dbReference>
<dbReference type="Proteomes" id="UP000734511">
    <property type="component" value="Unassembled WGS sequence"/>
</dbReference>
<comment type="caution">
    <text evidence="5">The sequence shown here is derived from an EMBL/GenBank/DDBJ whole genome shotgun (WGS) entry which is preliminary data.</text>
</comment>
<sequence length="379" mass="38988">MNISSLSGRRRTAALGVAVAGALLLSACASNGNDASPGSAGDNGSGKSAQHPIVALLLPENATARYEARDKPTFEKQLAESCPQCELRYYNAAGDANKQLSQTESALTEGASVLVIDPVDSNAAGAVVAGARRQGVKVMSYDRVIYNAGVDYGVKFDNVQQGAVGMQSLLDKLKKDGRTTGNVVMMNGDPVDSGAKPEKDGAHGVIDSSDFTVAAEYDTKGWSAANAQNQMQQAITKLGAANIAGVYAGNDGMATGVIAALKSAGVTPMPSVTGLDTQLDAIQNMVAGDLYESTYLPVETEAQIGAKAAAALATGKQPSGELLNGTIDDGAHKVPAYLLESIAVTMDNMKEKLLDSGYLTVAQICTADYAKACATAGLR</sequence>
<feature type="chain" id="PRO_5045460893" evidence="3">
    <location>
        <begin position="30"/>
        <end position="379"/>
    </location>
</feature>
<feature type="signal peptide" evidence="3">
    <location>
        <begin position="1"/>
        <end position="29"/>
    </location>
</feature>
<dbReference type="Pfam" id="PF13407">
    <property type="entry name" value="Peripla_BP_4"/>
    <property type="match status" value="1"/>
</dbReference>
<evidence type="ECO:0000256" key="2">
    <source>
        <dbReference type="ARBA" id="ARBA00022729"/>
    </source>
</evidence>
<name>A0ABX0ZZA7_9ACTN</name>